<evidence type="ECO:0000256" key="1">
    <source>
        <dbReference type="SAM" id="Phobius"/>
    </source>
</evidence>
<evidence type="ECO:0000313" key="3">
    <source>
        <dbReference type="Proteomes" id="UP001160148"/>
    </source>
</evidence>
<keyword evidence="1" id="KW-0812">Transmembrane</keyword>
<dbReference type="AlphaFoldDB" id="A0AAV0WZW2"/>
<sequence>MFGGLLILFFRLGPGVVHPFRAALASWSIRMVLLTVNTYSQVVVALIGLVKMSELVVAFVVAAVRRRGGQHCDAVVSTDALD</sequence>
<dbReference type="EMBL" id="CARXXK010000003">
    <property type="protein sequence ID" value="CAI6361664.1"/>
    <property type="molecule type" value="Genomic_DNA"/>
</dbReference>
<dbReference type="Proteomes" id="UP001160148">
    <property type="component" value="Unassembled WGS sequence"/>
</dbReference>
<organism evidence="2 3">
    <name type="scientific">Macrosiphum euphorbiae</name>
    <name type="common">potato aphid</name>
    <dbReference type="NCBI Taxonomy" id="13131"/>
    <lineage>
        <taxon>Eukaryota</taxon>
        <taxon>Metazoa</taxon>
        <taxon>Ecdysozoa</taxon>
        <taxon>Arthropoda</taxon>
        <taxon>Hexapoda</taxon>
        <taxon>Insecta</taxon>
        <taxon>Pterygota</taxon>
        <taxon>Neoptera</taxon>
        <taxon>Paraneoptera</taxon>
        <taxon>Hemiptera</taxon>
        <taxon>Sternorrhyncha</taxon>
        <taxon>Aphidomorpha</taxon>
        <taxon>Aphidoidea</taxon>
        <taxon>Aphididae</taxon>
        <taxon>Macrosiphini</taxon>
        <taxon>Macrosiphum</taxon>
    </lineage>
</organism>
<accession>A0AAV0WZW2</accession>
<keyword evidence="1" id="KW-1133">Transmembrane helix</keyword>
<evidence type="ECO:0000313" key="2">
    <source>
        <dbReference type="EMBL" id="CAI6361664.1"/>
    </source>
</evidence>
<protein>
    <submittedName>
        <fullName evidence="2">Uncharacterized protein</fullName>
    </submittedName>
</protein>
<comment type="caution">
    <text evidence="2">The sequence shown here is derived from an EMBL/GenBank/DDBJ whole genome shotgun (WGS) entry which is preliminary data.</text>
</comment>
<proteinExistence type="predicted"/>
<keyword evidence="3" id="KW-1185">Reference proteome</keyword>
<feature type="transmembrane region" description="Helical" evidence="1">
    <location>
        <begin position="43"/>
        <end position="64"/>
    </location>
</feature>
<gene>
    <name evidence="2" type="ORF">MEUPH1_LOCUS16819</name>
</gene>
<name>A0AAV0WZW2_9HEMI</name>
<keyword evidence="1" id="KW-0472">Membrane</keyword>
<reference evidence="2 3" key="1">
    <citation type="submission" date="2023-01" db="EMBL/GenBank/DDBJ databases">
        <authorList>
            <person name="Whitehead M."/>
        </authorList>
    </citation>
    <scope>NUCLEOTIDE SEQUENCE [LARGE SCALE GENOMIC DNA]</scope>
</reference>